<dbReference type="InterPro" id="IPR011459">
    <property type="entry name" value="DUF1565"/>
</dbReference>
<dbReference type="SUPFAM" id="SSF51126">
    <property type="entry name" value="Pectin lyase-like"/>
    <property type="match status" value="1"/>
</dbReference>
<dbReference type="AlphaFoldDB" id="A0A2A5WBK2"/>
<dbReference type="InterPro" id="IPR011050">
    <property type="entry name" value="Pectin_lyase_fold/virulence"/>
</dbReference>
<organism evidence="2 3">
    <name type="scientific">OM182 bacterium MED-G28</name>
    <dbReference type="NCBI Taxonomy" id="1986256"/>
    <lineage>
        <taxon>Bacteria</taxon>
        <taxon>Pseudomonadati</taxon>
        <taxon>Pseudomonadota</taxon>
        <taxon>Gammaproteobacteria</taxon>
        <taxon>OMG group</taxon>
        <taxon>OM182 clade</taxon>
    </lineage>
</organism>
<gene>
    <name evidence="2" type="ORF">CNF02_07175</name>
</gene>
<name>A0A2A5WBK2_9GAMM</name>
<comment type="caution">
    <text evidence="2">The sequence shown here is derived from an EMBL/GenBank/DDBJ whole genome shotgun (WGS) entry which is preliminary data.</text>
</comment>
<dbReference type="Proteomes" id="UP000219329">
    <property type="component" value="Unassembled WGS sequence"/>
</dbReference>
<sequence>MSVILGILIMKLTIGGFYQFLSSGILFLAASVSSAQSPREFYISNDPSGIESSSRQSVTLAEAQSQSSAGDIIYLVNLDPEIALEGFIQLKPRQKLIGVDARGRLLEDSGSRFVLTNSSDALDGAIVRLADHNEIAGIHFINMRNAAIAGEMVDYSGTYLHHNSFTGNAEEHVEDERGLVYAVSFDANNGDLTDIRIEHSEFNDGEDLGAIRVFQAGNSRGSYRFQNNHFRDLGGRPYFVRTKNTSRVETIILDSSADNIGRGDRNSDSIIPYLMGQSEQVMLVRNYHFKNTLGVGNQSNTGIEAYMFGFPREDEANFCTDCKLTFKIEDSVIENAVTDPIQFSNSGKNSQMHLEIRNTRIIGGTPRQGGGGISLNLQSVEESGSHITLLVENTEIIGTDGYGFTMNNRGGGMYSAVIDLGGGSLGSAGNNLFRENDKGDMRLSGSRVHALENYWNEETPSVFNSEDQFYESAPVVFD</sequence>
<evidence type="ECO:0000259" key="1">
    <source>
        <dbReference type="Pfam" id="PF07602"/>
    </source>
</evidence>
<reference evidence="2 3" key="1">
    <citation type="submission" date="2017-08" db="EMBL/GenBank/DDBJ databases">
        <title>Fine stratification of microbial communities through a metagenomic profile of the photic zone.</title>
        <authorList>
            <person name="Haro-Moreno J.M."/>
            <person name="Lopez-Perez M."/>
            <person name="De La Torre J."/>
            <person name="Picazo A."/>
            <person name="Camacho A."/>
            <person name="Rodriguez-Valera F."/>
        </authorList>
    </citation>
    <scope>NUCLEOTIDE SEQUENCE [LARGE SCALE GENOMIC DNA]</scope>
    <source>
        <strain evidence="2">MED-G28</strain>
    </source>
</reference>
<dbReference type="EMBL" id="NTJZ01000006">
    <property type="protein sequence ID" value="PDH33802.1"/>
    <property type="molecule type" value="Genomic_DNA"/>
</dbReference>
<evidence type="ECO:0000313" key="2">
    <source>
        <dbReference type="EMBL" id="PDH33802.1"/>
    </source>
</evidence>
<evidence type="ECO:0000313" key="3">
    <source>
        <dbReference type="Proteomes" id="UP000219329"/>
    </source>
</evidence>
<feature type="domain" description="DUF1565" evidence="1">
    <location>
        <begin position="325"/>
        <end position="460"/>
    </location>
</feature>
<dbReference type="Pfam" id="PF07602">
    <property type="entry name" value="DUF1565"/>
    <property type="match status" value="1"/>
</dbReference>
<accession>A0A2A5WBK2</accession>
<proteinExistence type="predicted"/>
<protein>
    <recommendedName>
        <fullName evidence="1">DUF1565 domain-containing protein</fullName>
    </recommendedName>
</protein>